<reference evidence="4" key="1">
    <citation type="submission" date="2022-08" db="EMBL/GenBank/DDBJ databases">
        <authorList>
            <consortium name="DOE Joint Genome Institute"/>
            <person name="Min B."/>
            <person name="Riley R."/>
            <person name="Sierra-Patev S."/>
            <person name="Naranjo-Ortiz M."/>
            <person name="Looney B."/>
            <person name="Konkel Z."/>
            <person name="Slot J.C."/>
            <person name="Sakamoto Y."/>
            <person name="Steenwyk J.L."/>
            <person name="Rokas A."/>
            <person name="Carro J."/>
            <person name="Camarero S."/>
            <person name="Ferreira P."/>
            <person name="Molpeceres G."/>
            <person name="Ruiz-Duenas F.J."/>
            <person name="Serrano A."/>
            <person name="Henrissat B."/>
            <person name="Drula E."/>
            <person name="Hughes K.W."/>
            <person name="Mata J.L."/>
            <person name="Ishikawa N.K."/>
            <person name="Vargas-Isla R."/>
            <person name="Ushijima S."/>
            <person name="Smith C.A."/>
            <person name="Ahrendt S."/>
            <person name="Andreopoulos W."/>
            <person name="He G."/>
            <person name="Labutti K."/>
            <person name="Lipzen A."/>
            <person name="Ng V."/>
            <person name="Sandor L."/>
            <person name="Barry K."/>
            <person name="Martinez A.T."/>
            <person name="Xiao Y."/>
            <person name="Gibbons J.G."/>
            <person name="Terashima K."/>
            <person name="Hibbett D.S."/>
            <person name="Grigoriev I.V."/>
        </authorList>
    </citation>
    <scope>NUCLEOTIDE SEQUENCE</scope>
    <source>
        <strain evidence="4">TFB10827</strain>
    </source>
</reference>
<dbReference type="CDD" id="cd00202">
    <property type="entry name" value="ZnF_GATA"/>
    <property type="match status" value="1"/>
</dbReference>
<feature type="compositionally biased region" description="Polar residues" evidence="2">
    <location>
        <begin position="60"/>
        <end position="75"/>
    </location>
</feature>
<evidence type="ECO:0000313" key="5">
    <source>
        <dbReference type="Proteomes" id="UP001163828"/>
    </source>
</evidence>
<keyword evidence="1" id="KW-0862">Zinc</keyword>
<keyword evidence="5" id="KW-1185">Reference proteome</keyword>
<evidence type="ECO:0000259" key="3">
    <source>
        <dbReference type="PROSITE" id="PS50114"/>
    </source>
</evidence>
<evidence type="ECO:0000256" key="1">
    <source>
        <dbReference type="PROSITE-ProRule" id="PRU00094"/>
    </source>
</evidence>
<dbReference type="PROSITE" id="PS00344">
    <property type="entry name" value="GATA_ZN_FINGER_1"/>
    <property type="match status" value="1"/>
</dbReference>
<dbReference type="SMART" id="SM00401">
    <property type="entry name" value="ZnF_GATA"/>
    <property type="match status" value="1"/>
</dbReference>
<dbReference type="PROSITE" id="PS50114">
    <property type="entry name" value="GATA_ZN_FINGER_2"/>
    <property type="match status" value="1"/>
</dbReference>
<dbReference type="InterPro" id="IPR013088">
    <property type="entry name" value="Znf_NHR/GATA"/>
</dbReference>
<dbReference type="InterPro" id="IPR000679">
    <property type="entry name" value="Znf_GATA"/>
</dbReference>
<protein>
    <recommendedName>
        <fullName evidence="3">GATA-type domain-containing protein</fullName>
    </recommendedName>
</protein>
<dbReference type="Gene3D" id="3.30.50.10">
    <property type="entry name" value="Erythroid Transcription Factor GATA-1, subunit A"/>
    <property type="match status" value="1"/>
</dbReference>
<name>A0ABQ8QCM9_9AGAR</name>
<accession>A0ABQ8QCM9</accession>
<comment type="caution">
    <text evidence="4">The sequence shown here is derived from an EMBL/GenBank/DDBJ whole genome shotgun (WGS) entry which is preliminary data.</text>
</comment>
<evidence type="ECO:0000313" key="4">
    <source>
        <dbReference type="EMBL" id="KAJ3996178.1"/>
    </source>
</evidence>
<organism evidence="4 5">
    <name type="scientific">Lentinula boryana</name>
    <dbReference type="NCBI Taxonomy" id="40481"/>
    <lineage>
        <taxon>Eukaryota</taxon>
        <taxon>Fungi</taxon>
        <taxon>Dikarya</taxon>
        <taxon>Basidiomycota</taxon>
        <taxon>Agaricomycotina</taxon>
        <taxon>Agaricomycetes</taxon>
        <taxon>Agaricomycetidae</taxon>
        <taxon>Agaricales</taxon>
        <taxon>Marasmiineae</taxon>
        <taxon>Omphalotaceae</taxon>
        <taxon>Lentinula</taxon>
    </lineage>
</organism>
<feature type="domain" description="GATA-type" evidence="3">
    <location>
        <begin position="216"/>
        <end position="265"/>
    </location>
</feature>
<keyword evidence="1" id="KW-0863">Zinc-finger</keyword>
<dbReference type="EMBL" id="MU790623">
    <property type="protein sequence ID" value="KAJ3996178.1"/>
    <property type="molecule type" value="Genomic_DNA"/>
</dbReference>
<dbReference type="SUPFAM" id="SSF57716">
    <property type="entry name" value="Glucocorticoid receptor-like (DNA-binding domain)"/>
    <property type="match status" value="1"/>
</dbReference>
<dbReference type="Pfam" id="PF00320">
    <property type="entry name" value="GATA"/>
    <property type="match status" value="1"/>
</dbReference>
<sequence>MDYRQNTPDKRSISSLLNPVVSSYSDTPPLNSSFTNITRRGHYDQLTSTPCAHSDRHSSDPNPIISSLPPQSIGRSRTAKDNRSRTFNPNLITDSTRVSRITAQRYPLNHTGGQFPDRESYMNGVSTSTAYVSDVTGSPSRFGNQRHTGPMQSMNPMSQVPVHPSYIPAANSVTQNPGGTFHTFSLKLQNEYSPIRTSPLAVKPRTARASPQPKICSSCGITHTILWRKSKVHPGNYLCNRCGLWERNNRVERTTLAEDRASTVKEFIVQSPYSSEGDVLRE</sequence>
<keyword evidence="1" id="KW-0479">Metal-binding</keyword>
<evidence type="ECO:0000256" key="2">
    <source>
        <dbReference type="SAM" id="MobiDB-lite"/>
    </source>
</evidence>
<proteinExistence type="predicted"/>
<gene>
    <name evidence="4" type="ORF">F5050DRAFT_1807987</name>
</gene>
<feature type="region of interest" description="Disordered" evidence="2">
    <location>
        <begin position="45"/>
        <end position="91"/>
    </location>
</feature>
<dbReference type="Proteomes" id="UP001163828">
    <property type="component" value="Unassembled WGS sequence"/>
</dbReference>